<dbReference type="InterPro" id="IPR029063">
    <property type="entry name" value="SAM-dependent_MTases_sf"/>
</dbReference>
<dbReference type="CDD" id="cd02440">
    <property type="entry name" value="AdoMet_MTases"/>
    <property type="match status" value="1"/>
</dbReference>
<dbReference type="AlphaFoldDB" id="A0A4S3JGV4"/>
<evidence type="ECO:0000313" key="3">
    <source>
        <dbReference type="Proteomes" id="UP000308092"/>
    </source>
</evidence>
<reference evidence="2 3" key="1">
    <citation type="submission" date="2019-03" db="EMBL/GenBank/DDBJ databases">
        <title>The genome sequence of a newly discovered highly antifungal drug resistant Aspergillus species, Aspergillus tanneri NIH 1004.</title>
        <authorList>
            <person name="Mounaud S."/>
            <person name="Singh I."/>
            <person name="Joardar V."/>
            <person name="Pakala S."/>
            <person name="Pakala S."/>
            <person name="Venepally P."/>
            <person name="Hoover J."/>
            <person name="Nierman W."/>
            <person name="Chung J."/>
            <person name="Losada L."/>
        </authorList>
    </citation>
    <scope>NUCLEOTIDE SEQUENCE [LARGE SCALE GENOMIC DNA]</scope>
    <source>
        <strain evidence="2 3">NIH1004</strain>
    </source>
</reference>
<dbReference type="SUPFAM" id="SSF53335">
    <property type="entry name" value="S-adenosyl-L-methionine-dependent methyltransferases"/>
    <property type="match status" value="1"/>
</dbReference>
<gene>
    <name evidence="2" type="ORF">EYZ11_005994</name>
</gene>
<accession>A0A4S3JGV4</accession>
<dbReference type="GO" id="GO:0008168">
    <property type="term" value="F:methyltransferase activity"/>
    <property type="evidence" value="ECO:0007669"/>
    <property type="project" value="TreeGrafter"/>
</dbReference>
<dbReference type="STRING" id="1220188.A0A4S3JGV4"/>
<keyword evidence="3" id="KW-1185">Reference proteome</keyword>
<evidence type="ECO:0000313" key="2">
    <source>
        <dbReference type="EMBL" id="THC94512.1"/>
    </source>
</evidence>
<dbReference type="PANTHER" id="PTHR43591">
    <property type="entry name" value="METHYLTRANSFERASE"/>
    <property type="match status" value="1"/>
</dbReference>
<dbReference type="EMBL" id="SOSA01000203">
    <property type="protein sequence ID" value="THC94512.1"/>
    <property type="molecule type" value="Genomic_DNA"/>
</dbReference>
<feature type="region of interest" description="Disordered" evidence="1">
    <location>
        <begin position="1"/>
        <end position="32"/>
    </location>
</feature>
<dbReference type="Proteomes" id="UP000308092">
    <property type="component" value="Unassembled WGS sequence"/>
</dbReference>
<protein>
    <recommendedName>
        <fullName evidence="4">Methyltransferase domain-containing protein</fullName>
    </recommendedName>
</protein>
<dbReference type="Pfam" id="PF13489">
    <property type="entry name" value="Methyltransf_23"/>
    <property type="match status" value="1"/>
</dbReference>
<comment type="caution">
    <text evidence="2">The sequence shown here is derived from an EMBL/GenBank/DDBJ whole genome shotgun (WGS) entry which is preliminary data.</text>
</comment>
<evidence type="ECO:0008006" key="4">
    <source>
        <dbReference type="Google" id="ProtNLM"/>
    </source>
</evidence>
<dbReference type="Gene3D" id="3.40.50.150">
    <property type="entry name" value="Vaccinia Virus protein VP39"/>
    <property type="match status" value="1"/>
</dbReference>
<evidence type="ECO:0000256" key="1">
    <source>
        <dbReference type="SAM" id="MobiDB-lite"/>
    </source>
</evidence>
<proteinExistence type="predicted"/>
<dbReference type="PANTHER" id="PTHR43591:SF24">
    <property type="entry name" value="2-METHOXY-6-POLYPRENYL-1,4-BENZOQUINOL METHYLASE, MITOCHONDRIAL"/>
    <property type="match status" value="1"/>
</dbReference>
<sequence length="250" mass="28553">MEGIIRQQAKTNIPGQLTRERTARLSPTPANPPRAVLDLRTGVGHWAIEFADRNPHSHVYGIDLVHMQEEWVPVNCQFLIDDLTKQDWHTPFHNIDIIHIGALGGDRQLLTCIMDGAYRCCAPGGVVEIWDTTIWLQESSEETGLHHFYHDMHDAYRRSGRFLDLPLLYSAEFGRHGFINVVDHVYNIPLDPKYPNPLARAIVKNWADGFESYSLELFDKELQKRCLDSLLDCATARQALRKGVKGFLQV</sequence>
<dbReference type="VEuPathDB" id="FungiDB:EYZ11_005994"/>
<name>A0A4S3JGV4_9EURO</name>
<organism evidence="2 3">
    <name type="scientific">Aspergillus tanneri</name>
    <dbReference type="NCBI Taxonomy" id="1220188"/>
    <lineage>
        <taxon>Eukaryota</taxon>
        <taxon>Fungi</taxon>
        <taxon>Dikarya</taxon>
        <taxon>Ascomycota</taxon>
        <taxon>Pezizomycotina</taxon>
        <taxon>Eurotiomycetes</taxon>
        <taxon>Eurotiomycetidae</taxon>
        <taxon>Eurotiales</taxon>
        <taxon>Aspergillaceae</taxon>
        <taxon>Aspergillus</taxon>
        <taxon>Aspergillus subgen. Circumdati</taxon>
    </lineage>
</organism>